<comment type="function">
    <text evidence="10">Non-catalytic component of the TSC-TBC complex, a multiprotein complex that acts as a negative regulator of the canonical mTORC1 complex, an evolutionarily conserved central nutrient sensor that stimulates anabolic reactions and macromolecule biosynthesis to promote cellular biomass generation and growth. The TSC-TBC complex acts as a GTPase-activating protein (GAP) for the small GTPase RHEB, a direct activator of the protein kinase activity of mTORC1. In absence of nutrients, the TSC-TBC complex inhibits mTORC1, thereby preventing phosphorylation of ribosomal protein S6 kinase (RPS6KB1 and RPS6KB2) and EIF4EBP1 (4E-BP1) by the mTORC1 signaling. The TSC-TBC complex is inactivated in response to nutrients, relieving inhibition of mTORC1.</text>
</comment>
<accession>A0A0P4XJM8</accession>
<evidence type="ECO:0000313" key="13">
    <source>
        <dbReference type="EMBL" id="KZS17580.1"/>
    </source>
</evidence>
<evidence type="ECO:0000256" key="5">
    <source>
        <dbReference type="ARBA" id="ARBA00022468"/>
    </source>
</evidence>
<reference evidence="13 14" key="3">
    <citation type="submission" date="2016-03" db="EMBL/GenBank/DDBJ databases">
        <title>EvidentialGene: Evidence-directed Construction of Genes on Genomes.</title>
        <authorList>
            <person name="Gilbert D.G."/>
            <person name="Choi J.-H."/>
            <person name="Mockaitis K."/>
            <person name="Colbourne J."/>
            <person name="Pfrender M."/>
        </authorList>
    </citation>
    <scope>NUCLEOTIDE SEQUENCE [LARGE SCALE GENOMIC DNA]</scope>
    <source>
        <strain evidence="13 14">Xinb3</strain>
        <tissue evidence="13">Complete organism</tissue>
    </source>
</reference>
<dbReference type="Gene3D" id="1.10.8.680">
    <property type="entry name" value="Ypt/Rab-GAP domain of gyp1p, domain 2"/>
    <property type="match status" value="1"/>
</dbReference>
<dbReference type="GO" id="GO:0005765">
    <property type="term" value="C:lysosomal membrane"/>
    <property type="evidence" value="ECO:0007669"/>
    <property type="project" value="UniProtKB-SubCell"/>
</dbReference>
<dbReference type="EMBL" id="GDIP01242060">
    <property type="protein sequence ID" value="JAI81341.1"/>
    <property type="molecule type" value="Transcribed_RNA"/>
</dbReference>
<dbReference type="PANTHER" id="PTHR13530">
    <property type="entry name" value="TBC1 DOMAIN FAMILY MEMBER 7"/>
    <property type="match status" value="1"/>
</dbReference>
<proteinExistence type="predicted"/>
<evidence type="ECO:0000256" key="8">
    <source>
        <dbReference type="ARBA" id="ARBA00023228"/>
    </source>
</evidence>
<dbReference type="FunFam" id="1.10.472.80:FF:000136">
    <property type="entry name" value="TBC1 domain family member"/>
    <property type="match status" value="1"/>
</dbReference>
<name>A0A0P4XJM8_9CRUS</name>
<evidence type="ECO:0000256" key="7">
    <source>
        <dbReference type="ARBA" id="ARBA00023136"/>
    </source>
</evidence>
<organism evidence="12">
    <name type="scientific">Daphnia magna</name>
    <dbReference type="NCBI Taxonomy" id="35525"/>
    <lineage>
        <taxon>Eukaryota</taxon>
        <taxon>Metazoa</taxon>
        <taxon>Ecdysozoa</taxon>
        <taxon>Arthropoda</taxon>
        <taxon>Crustacea</taxon>
        <taxon>Branchiopoda</taxon>
        <taxon>Diplostraca</taxon>
        <taxon>Cladocera</taxon>
        <taxon>Anomopoda</taxon>
        <taxon>Daphniidae</taxon>
        <taxon>Daphnia</taxon>
    </lineage>
</organism>
<reference evidence="12" key="1">
    <citation type="submission" date="2015-10" db="EMBL/GenBank/DDBJ databases">
        <title>Daphnia magna gene sets from two clonal populations assembled and annotated with EvidentialGene.</title>
        <authorList>
            <person name="Gilbert D."/>
            <person name="Podicheti R."/>
            <person name="Orsini L."/>
            <person name="Colbourne J."/>
            <person name="Pfrender M."/>
        </authorList>
    </citation>
    <scope>NUCLEOTIDE SEQUENCE</scope>
</reference>
<dbReference type="PROSITE" id="PS50086">
    <property type="entry name" value="TBC_RABGAP"/>
    <property type="match status" value="1"/>
</dbReference>
<dbReference type="OrthoDB" id="18718at2759"/>
<keyword evidence="9" id="KW-0968">Cytoplasmic vesicle</keyword>
<keyword evidence="5" id="KW-0343">GTPase activation</keyword>
<keyword evidence="7" id="KW-0472">Membrane</keyword>
<protein>
    <recommendedName>
        <fullName evidence="4">TBC1 domain family member 7</fullName>
    </recommendedName>
</protein>
<keyword evidence="6" id="KW-0963">Cytoplasm</keyword>
<dbReference type="FunFam" id="1.10.8.680:FF:000003">
    <property type="entry name" value="TBC1 domain family member"/>
    <property type="match status" value="1"/>
</dbReference>
<dbReference type="Proteomes" id="UP000076858">
    <property type="component" value="Unassembled WGS sequence"/>
</dbReference>
<dbReference type="Gene3D" id="1.10.472.80">
    <property type="entry name" value="Ypt/Rab-GAP domain of gyp1p, domain 3"/>
    <property type="match status" value="1"/>
</dbReference>
<evidence type="ECO:0000256" key="3">
    <source>
        <dbReference type="ARBA" id="ARBA00004656"/>
    </source>
</evidence>
<dbReference type="EMBL" id="LRGB01000626">
    <property type="protein sequence ID" value="KZS17580.1"/>
    <property type="molecule type" value="Genomic_DNA"/>
</dbReference>
<evidence type="ECO:0000259" key="11">
    <source>
        <dbReference type="PROSITE" id="PS50086"/>
    </source>
</evidence>
<evidence type="ECO:0000256" key="1">
    <source>
        <dbReference type="ARBA" id="ARBA00004514"/>
    </source>
</evidence>
<feature type="domain" description="Rab-GAP TBC" evidence="11">
    <location>
        <begin position="103"/>
        <end position="284"/>
    </location>
</feature>
<dbReference type="AlphaFoldDB" id="A0A0P4XJM8"/>
<evidence type="ECO:0000313" key="12">
    <source>
        <dbReference type="EMBL" id="JAI81341.1"/>
    </source>
</evidence>
<evidence type="ECO:0000256" key="2">
    <source>
        <dbReference type="ARBA" id="ARBA00004541"/>
    </source>
</evidence>
<evidence type="ECO:0000256" key="10">
    <source>
        <dbReference type="ARBA" id="ARBA00046045"/>
    </source>
</evidence>
<sequence>MIASMMPFPPFSMVTRTRHLADLFESLVINKQTTILTAGTCVCVFFLCATHTHTMATDERNFRSYYYEKMGFRGVEEKKSLEILLKDKPLDVIKLKQFCLRFPVPALHRNKVWKILLGVLSAYTDSHQWIWEQRQIQFSDLTHALDVMGNTTAATLPTEKLLLAWLLENRCLHFDYIMQLQRPDHLKKLAILDTCLKLFDREVDAYWLAKGFFHFSTKFIQGHVKFKELMKMKLEIEDSILYKHVIDLGAMETLPLEYWFGQCFAGYIAETSLVRIWDKLLGGSTQIIVFLAVAFILHFRHTILACNSCEEINLCVSKVTKETSEIVVNEAIELWQEHGGPIGLMITDLPKQK</sequence>
<gene>
    <name evidence="13" type="ORF">APZ42_016463</name>
</gene>
<evidence type="ECO:0000313" key="14">
    <source>
        <dbReference type="Proteomes" id="UP000076858"/>
    </source>
</evidence>
<dbReference type="InterPro" id="IPR000195">
    <property type="entry name" value="Rab-GAP-TBC_dom"/>
</dbReference>
<evidence type="ECO:0000256" key="9">
    <source>
        <dbReference type="ARBA" id="ARBA00023329"/>
    </source>
</evidence>
<dbReference type="InterPro" id="IPR043039">
    <property type="entry name" value="TBC1D7_dom2"/>
</dbReference>
<dbReference type="InterPro" id="IPR035969">
    <property type="entry name" value="Rab-GAP_TBC_sf"/>
</dbReference>
<dbReference type="STRING" id="35525.A0A0P4XJM8"/>
<evidence type="ECO:0000256" key="4">
    <source>
        <dbReference type="ARBA" id="ARBA00015455"/>
    </source>
</evidence>
<dbReference type="PANTHER" id="PTHR13530:SF3">
    <property type="entry name" value="TBC1 DOMAIN FAMILY MEMBER 7"/>
    <property type="match status" value="1"/>
</dbReference>
<reference evidence="12" key="2">
    <citation type="submission" date="2015-10" db="EMBL/GenBank/DDBJ databases">
        <authorList>
            <person name="Gilbert D.G."/>
        </authorList>
    </citation>
    <scope>NUCLEOTIDE SEQUENCE</scope>
</reference>
<keyword evidence="14" id="KW-1185">Reference proteome</keyword>
<dbReference type="SUPFAM" id="SSF47923">
    <property type="entry name" value="Ypt/Rab-GAP domain of gyp1p"/>
    <property type="match status" value="1"/>
</dbReference>
<dbReference type="GO" id="GO:0031410">
    <property type="term" value="C:cytoplasmic vesicle"/>
    <property type="evidence" value="ECO:0007669"/>
    <property type="project" value="UniProtKB-SubCell"/>
</dbReference>
<dbReference type="Gene3D" id="1.10.10.750">
    <property type="entry name" value="Ypt/Rab-GAP domain of gyp1p, domain 1"/>
    <property type="match status" value="1"/>
</dbReference>
<dbReference type="FunFam" id="1.10.10.750:FF:000006">
    <property type="entry name" value="TBC1 domain family member 7"/>
    <property type="match status" value="1"/>
</dbReference>
<keyword evidence="8" id="KW-0458">Lysosome</keyword>
<dbReference type="InterPro" id="IPR039842">
    <property type="entry name" value="TBC1D7"/>
</dbReference>
<dbReference type="GO" id="GO:0005096">
    <property type="term" value="F:GTPase activator activity"/>
    <property type="evidence" value="ECO:0007669"/>
    <property type="project" value="UniProtKB-KW"/>
</dbReference>
<dbReference type="GO" id="GO:0032007">
    <property type="term" value="P:negative regulation of TOR signaling"/>
    <property type="evidence" value="ECO:0007669"/>
    <property type="project" value="TreeGrafter"/>
</dbReference>
<evidence type="ECO:0000256" key="6">
    <source>
        <dbReference type="ARBA" id="ARBA00022490"/>
    </source>
</evidence>
<comment type="subcellular location">
    <subcellularLocation>
        <location evidence="1">Cytoplasm</location>
        <location evidence="1">Cytosol</location>
    </subcellularLocation>
    <subcellularLocation>
        <location evidence="2">Cytoplasmic vesicle</location>
    </subcellularLocation>
    <subcellularLocation>
        <location evidence="3">Lysosome membrane</location>
    </subcellularLocation>
</comment>
<dbReference type="GO" id="GO:0005829">
    <property type="term" value="C:cytosol"/>
    <property type="evidence" value="ECO:0007669"/>
    <property type="project" value="UniProtKB-SubCell"/>
</dbReference>